<evidence type="ECO:0000256" key="4">
    <source>
        <dbReference type="ARBA" id="ARBA00022833"/>
    </source>
</evidence>
<dbReference type="EMBL" id="NDHI03003496">
    <property type="protein sequence ID" value="PNJ32823.1"/>
    <property type="molecule type" value="Genomic_DNA"/>
</dbReference>
<feature type="compositionally biased region" description="Polar residues" evidence="7">
    <location>
        <begin position="184"/>
        <end position="216"/>
    </location>
</feature>
<accession>A0A2J8TIG8</accession>
<reference evidence="10" key="3">
    <citation type="submission" date="2025-05" db="UniProtKB">
        <authorList>
            <consortium name="Ensembl"/>
        </authorList>
    </citation>
    <scope>IDENTIFICATION</scope>
</reference>
<dbReference type="GO" id="GO:0008270">
    <property type="term" value="F:zinc ion binding"/>
    <property type="evidence" value="ECO:0007669"/>
    <property type="project" value="UniProtKB-KW"/>
</dbReference>
<dbReference type="eggNOG" id="ENOG502QS5Q">
    <property type="taxonomic scope" value="Eukaryota"/>
</dbReference>
<feature type="compositionally biased region" description="Basic and acidic residues" evidence="7">
    <location>
        <begin position="1"/>
        <end position="11"/>
    </location>
</feature>
<feature type="compositionally biased region" description="Polar residues" evidence="7">
    <location>
        <begin position="233"/>
        <end position="242"/>
    </location>
</feature>
<evidence type="ECO:0000256" key="6">
    <source>
        <dbReference type="PROSITE-ProRule" id="PRU00367"/>
    </source>
</evidence>
<dbReference type="Pfam" id="PF21319">
    <property type="entry name" value="zf-FCS_1"/>
    <property type="match status" value="1"/>
</dbReference>
<feature type="domain" description="FCS-type" evidence="8">
    <location>
        <begin position="735"/>
        <end position="769"/>
    </location>
</feature>
<evidence type="ECO:0000313" key="11">
    <source>
        <dbReference type="Proteomes" id="UP000001595"/>
    </source>
</evidence>
<keyword evidence="11" id="KW-1185">Reference proteome</keyword>
<sequence length="828" mass="89087">MAEAEFKDHSTAMDTEPNPGTSSVSTTTSSTTTTTITTSSSRMQQPQISVYSGSDRHAVQVIQQALHRPPSSAAQYLQQMYAAQQQHLMLHTAALQQQHLSSSQLQSLAAVQASLSSGRPSTSPTGSVTQQSSMSQTSLIFTPATTVAAVQSDIPVVSSSSSSSCQSAATQVQNLTLRSQKLGVLSSSQNGPPKSTSQTQSLTICHNKTTVTSSKISQRDPSPESNKKGESPSLESRSTAVTRTSSIHQLIAPASYSPIQPHSLIKHQQIPLHSPPSKVSHHQLILQQQQQQIQPITLQNSTQDPPPSQHCIPLQNHGLPPAPSSAQSQHCSPIQSHPPPLTVSPNQSQSAQQSVVVSPPPPHSPSQSPTIIIHPQALIQPHPLVSSALQPGPNLQQSAANQVQPTAQLNLPSHLPLPASPVVHIGPVQQSALVSPGQQIVSPSHQQYSSLQSSPIPIASPPQMSTSPPAQIPPLPLQSMQSLQVQPEILSQGQVLVQNALVSEEELPAAEALVQLPFQTLPPPQTVAVNLQVQPPAPVDPPVVYQVEDVCEEEMPEESDECVRMDRTPPPPTLSPAAITVGRGEDLTSEHPLLEQVELPAVASVSASVIKSPSDPSHVSVPPPPLLLPAATTRSNSTSLHSSIPSIENKPPQAIVKPQILTHVIEGFVIQEGLEPFPVSRSSLLIEQPVKKRPLLDNQVINSVCVQPELQNNTKHADNSSDTEMEDMIAEETLEEMDSELLKCEFCGKMGYANEFLRSKRFCTMSCAKRYNVSCSKKFALSRWNRKPDNQSLGHRGRRPSGPDGAAREHVLRQKKTWLLMKILCHLL</sequence>
<feature type="region of interest" description="Disordered" evidence="7">
    <location>
        <begin position="560"/>
        <end position="579"/>
    </location>
</feature>
<dbReference type="PROSITE" id="PS51024">
    <property type="entry name" value="ZF_FCS"/>
    <property type="match status" value="1"/>
</dbReference>
<feature type="region of interest" description="Disordered" evidence="7">
    <location>
        <begin position="436"/>
        <end position="468"/>
    </location>
</feature>
<evidence type="ECO:0000256" key="1">
    <source>
        <dbReference type="ARBA" id="ARBA00004123"/>
    </source>
</evidence>
<feature type="compositionally biased region" description="Polar residues" evidence="7">
    <location>
        <begin position="436"/>
        <end position="448"/>
    </location>
</feature>
<dbReference type="InterPro" id="IPR012313">
    <property type="entry name" value="Znf_FCS"/>
</dbReference>
<evidence type="ECO:0000259" key="8">
    <source>
        <dbReference type="PROSITE" id="PS51024"/>
    </source>
</evidence>
<feature type="region of interest" description="Disordered" evidence="7">
    <location>
        <begin position="272"/>
        <end position="291"/>
    </location>
</feature>
<dbReference type="AlphaFoldDB" id="H2PBZ0"/>
<feature type="region of interest" description="Disordered" evidence="7">
    <location>
        <begin position="787"/>
        <end position="807"/>
    </location>
</feature>
<feature type="region of interest" description="Disordered" evidence="7">
    <location>
        <begin position="298"/>
        <end position="369"/>
    </location>
</feature>
<comment type="subcellular location">
    <subcellularLocation>
        <location evidence="1">Nucleus</location>
    </subcellularLocation>
</comment>
<dbReference type="GeneTree" id="ENSGT00940000154964"/>
<evidence type="ECO:0000313" key="10">
    <source>
        <dbReference type="Ensembl" id="ENSPPYP00000015970.3"/>
    </source>
</evidence>
<accession>A0A2J8TIQ8</accession>
<dbReference type="STRING" id="9601.ENSPPYP00000015970"/>
<keyword evidence="2" id="KW-0479">Metal-binding</keyword>
<reference evidence="9" key="2">
    <citation type="submission" date="2017-12" db="EMBL/GenBank/DDBJ databases">
        <title>High-resolution comparative analysis of great ape genomes.</title>
        <authorList>
            <person name="Pollen A."/>
            <person name="Hastie A."/>
            <person name="Hormozdiari F."/>
            <person name="Dougherty M."/>
            <person name="Liu R."/>
            <person name="Chaisson M."/>
            <person name="Hoppe E."/>
            <person name="Hill C."/>
            <person name="Pang A."/>
            <person name="Hillier L."/>
            <person name="Baker C."/>
            <person name="Armstrong J."/>
            <person name="Shendure J."/>
            <person name="Paten B."/>
            <person name="Wilson R."/>
            <person name="Chao H."/>
            <person name="Schneider V."/>
            <person name="Ventura M."/>
            <person name="Kronenberg Z."/>
            <person name="Murali S."/>
            <person name="Gordon D."/>
            <person name="Cantsilieris S."/>
            <person name="Munson K."/>
            <person name="Nelson B."/>
            <person name="Raja A."/>
            <person name="Underwood J."/>
            <person name="Diekhans M."/>
            <person name="Fiddes I."/>
            <person name="Haussler D."/>
            <person name="Eichler E."/>
        </authorList>
    </citation>
    <scope>NUCLEOTIDE SEQUENCE [LARGE SCALE GENOMIC DNA]</scope>
    <source>
        <strain evidence="9">Susie</strain>
    </source>
</reference>
<feature type="compositionally biased region" description="Basic and acidic residues" evidence="7">
    <location>
        <begin position="217"/>
        <end position="230"/>
    </location>
</feature>
<feature type="compositionally biased region" description="Low complexity" evidence="7">
    <location>
        <begin position="449"/>
        <end position="465"/>
    </location>
</feature>
<keyword evidence="5" id="KW-0539">Nucleus</keyword>
<evidence type="ECO:0000256" key="2">
    <source>
        <dbReference type="ARBA" id="ARBA00022723"/>
    </source>
</evidence>
<dbReference type="Proteomes" id="UP000001595">
    <property type="component" value="Chromosome 3"/>
</dbReference>
<organism evidence="10 11">
    <name type="scientific">Pongo abelii</name>
    <name type="common">Sumatran orangutan</name>
    <name type="synonym">Pongo pygmaeus abelii</name>
    <dbReference type="NCBI Taxonomy" id="9601"/>
    <lineage>
        <taxon>Eukaryota</taxon>
        <taxon>Metazoa</taxon>
        <taxon>Chordata</taxon>
        <taxon>Craniata</taxon>
        <taxon>Vertebrata</taxon>
        <taxon>Euteleostomi</taxon>
        <taxon>Mammalia</taxon>
        <taxon>Eutheria</taxon>
        <taxon>Euarchontoglires</taxon>
        <taxon>Primates</taxon>
        <taxon>Haplorrhini</taxon>
        <taxon>Catarrhini</taxon>
        <taxon>Hominidae</taxon>
        <taxon>Pongo</taxon>
    </lineage>
</organism>
<dbReference type="GO" id="GO:0005634">
    <property type="term" value="C:nucleus"/>
    <property type="evidence" value="ECO:0007669"/>
    <property type="project" value="UniProtKB-SubCell"/>
</dbReference>
<feature type="region of interest" description="Disordered" evidence="7">
    <location>
        <begin position="115"/>
        <end position="134"/>
    </location>
</feature>
<keyword evidence="4" id="KW-0862">Zinc</keyword>
<dbReference type="FunFam" id="3.30.60.160:FF:000002">
    <property type="entry name" value="Polyhomeotic-like protein 2 isoform 1"/>
    <property type="match status" value="1"/>
</dbReference>
<feature type="compositionally biased region" description="Low complexity" evidence="7">
    <location>
        <begin position="21"/>
        <end position="41"/>
    </location>
</feature>
<feature type="region of interest" description="Disordered" evidence="7">
    <location>
        <begin position="1"/>
        <end position="46"/>
    </location>
</feature>
<evidence type="ECO:0000313" key="9">
    <source>
        <dbReference type="EMBL" id="PNJ32823.1"/>
    </source>
</evidence>
<reference evidence="10 11" key="1">
    <citation type="submission" date="2008-02" db="EMBL/GenBank/DDBJ databases">
        <title>A 6x draft sequence assembly of the Pongo pygmaeus abelii genome.</title>
        <authorList>
            <person name="Wilson R.K."/>
            <person name="Mardis E."/>
        </authorList>
    </citation>
    <scope>NUCLEOTIDE SEQUENCE [LARGE SCALE GENOMIC DNA]</scope>
</reference>
<name>H2PBZ0_PONAB</name>
<evidence type="ECO:0000256" key="7">
    <source>
        <dbReference type="SAM" id="MobiDB-lite"/>
    </source>
</evidence>
<dbReference type="Ensembl" id="ENSPPYT00000016609.3">
    <property type="protein sequence ID" value="ENSPPYP00000015970.3"/>
    <property type="gene ID" value="ENSPPYG00000014288.3"/>
</dbReference>
<feature type="region of interest" description="Disordered" evidence="7">
    <location>
        <begin position="184"/>
        <end position="242"/>
    </location>
</feature>
<keyword evidence="3 6" id="KW-0863">Zinc-finger</keyword>
<feature type="compositionally biased region" description="Polar residues" evidence="7">
    <location>
        <begin position="324"/>
        <end position="335"/>
    </location>
</feature>
<gene>
    <name evidence="10" type="primary">PHC3</name>
    <name evidence="9" type="ORF">CR201_G0034702</name>
</gene>
<accession>H2PBZ0</accession>
<dbReference type="HOGENOM" id="CLU_012048_0_0_1"/>
<evidence type="ECO:0000256" key="5">
    <source>
        <dbReference type="ARBA" id="ARBA00023242"/>
    </source>
</evidence>
<protein>
    <submittedName>
        <fullName evidence="9">PHC3 isoform 4</fullName>
    </submittedName>
    <submittedName>
        <fullName evidence="10">Polyhomeotic homolog 3</fullName>
    </submittedName>
</protein>
<dbReference type="InterPro" id="IPR038603">
    <property type="entry name" value="Znf_FCS_sf"/>
</dbReference>
<feature type="compositionally biased region" description="Low complexity" evidence="7">
    <location>
        <begin position="343"/>
        <end position="357"/>
    </location>
</feature>
<evidence type="ECO:0000256" key="3">
    <source>
        <dbReference type="ARBA" id="ARBA00022771"/>
    </source>
</evidence>
<dbReference type="Gene3D" id="3.30.60.160">
    <property type="match status" value="1"/>
</dbReference>
<proteinExistence type="predicted"/>